<dbReference type="InterPro" id="IPR037069">
    <property type="entry name" value="AcylCoA_DH/ox_N_sf"/>
</dbReference>
<keyword evidence="8" id="KW-1185">Reference proteome</keyword>
<dbReference type="Gene3D" id="1.10.540.10">
    <property type="entry name" value="Acyl-CoA dehydrogenase/oxidase, N-terminal domain"/>
    <property type="match status" value="1"/>
</dbReference>
<name>M0QFM2_9ACTN</name>
<keyword evidence="3" id="KW-0285">Flavoprotein</keyword>
<comment type="caution">
    <text evidence="7">The sequence shown here is derived from an EMBL/GenBank/DDBJ whole genome shotgun (WGS) entry which is preliminary data.</text>
</comment>
<keyword evidence="5" id="KW-0560">Oxidoreductase</keyword>
<evidence type="ECO:0000256" key="5">
    <source>
        <dbReference type="ARBA" id="ARBA00023002"/>
    </source>
</evidence>
<evidence type="ECO:0000313" key="8">
    <source>
        <dbReference type="Proteomes" id="UP000011666"/>
    </source>
</evidence>
<gene>
    <name evidence="7" type="ORF">GS4_01_00130</name>
</gene>
<dbReference type="GO" id="GO:0003995">
    <property type="term" value="F:acyl-CoA dehydrogenase activity"/>
    <property type="evidence" value="ECO:0007669"/>
    <property type="project" value="TreeGrafter"/>
</dbReference>
<protein>
    <submittedName>
        <fullName evidence="7">Putative acyl-CoA dehydrogenase</fullName>
    </submittedName>
</protein>
<dbReference type="PANTHER" id="PTHR43884:SF20">
    <property type="entry name" value="ACYL-COA DEHYDROGENASE FADE28"/>
    <property type="match status" value="1"/>
</dbReference>
<dbReference type="STRING" id="1223545.GS4_01_00130"/>
<evidence type="ECO:0000256" key="1">
    <source>
        <dbReference type="ARBA" id="ARBA00001974"/>
    </source>
</evidence>
<dbReference type="GO" id="GO:0050660">
    <property type="term" value="F:flavin adenine dinucleotide binding"/>
    <property type="evidence" value="ECO:0007669"/>
    <property type="project" value="InterPro"/>
</dbReference>
<dbReference type="EMBL" id="BANX01000001">
    <property type="protein sequence ID" value="GAC66212.1"/>
    <property type="molecule type" value="Genomic_DNA"/>
</dbReference>
<sequence length="403" mass="41141">MTVELSVHELRAAVEEFFADGTAVSETRAIADGVADRWDDRRWGLLSGDLGVGGLVVPPGFGGLGLSAHHAAVVVEIAGGAVSPAPVRSTLLGLLLLRAGGRGRASSGASPSIDCLTDAVSAEMVRELYVGVAERSEVVAVAVRPGDAVAVRPGDAVAVLDGGSGPGVRVSADLPAVPDVIGAHHLLLVADDGHLLRVDPCGTGCRLESVASMDPGRGHARVLLDHVRATVVGRMSSRSHAADLASVLVAAEQLGVARACARAGAAYARERVQFGRPIGVNQAISHRLATDVVAVEKASALAQRAVAAADRCIPDDSGGLQGPDGTETLPAWAPLAAAAAARAATAGAATLVQVLGGIGFTWEHDAQFWFRRSRALGAWEGPPERLDEQAVRRGAVGLVRAVG</sequence>
<feature type="domain" description="Acyl-CoA dehydrogenase/oxidase C-terminal" evidence="6">
    <location>
        <begin position="247"/>
        <end position="392"/>
    </location>
</feature>
<evidence type="ECO:0000256" key="2">
    <source>
        <dbReference type="ARBA" id="ARBA00009347"/>
    </source>
</evidence>
<dbReference type="RefSeq" id="WP_007616211.1">
    <property type="nucleotide sequence ID" value="NZ_BANX01000001.1"/>
</dbReference>
<dbReference type="PANTHER" id="PTHR43884">
    <property type="entry name" value="ACYL-COA DEHYDROGENASE"/>
    <property type="match status" value="1"/>
</dbReference>
<evidence type="ECO:0000256" key="4">
    <source>
        <dbReference type="ARBA" id="ARBA00022827"/>
    </source>
</evidence>
<keyword evidence="4" id="KW-0274">FAD</keyword>
<organism evidence="7 8">
    <name type="scientific">Gordonia soli NBRC 108243</name>
    <dbReference type="NCBI Taxonomy" id="1223545"/>
    <lineage>
        <taxon>Bacteria</taxon>
        <taxon>Bacillati</taxon>
        <taxon>Actinomycetota</taxon>
        <taxon>Actinomycetes</taxon>
        <taxon>Mycobacteriales</taxon>
        <taxon>Gordoniaceae</taxon>
        <taxon>Gordonia</taxon>
    </lineage>
</organism>
<reference evidence="7 8" key="1">
    <citation type="submission" date="2013-01" db="EMBL/GenBank/DDBJ databases">
        <title>Whole genome shotgun sequence of Gordonia soli NBRC 108243.</title>
        <authorList>
            <person name="Isaki-Nakamura S."/>
            <person name="Hosoyama A."/>
            <person name="Tsuchikane K."/>
            <person name="Ando Y."/>
            <person name="Baba S."/>
            <person name="Ohji S."/>
            <person name="Hamada M."/>
            <person name="Tamura T."/>
            <person name="Yamazoe A."/>
            <person name="Yamazaki S."/>
            <person name="Fujita N."/>
        </authorList>
    </citation>
    <scope>NUCLEOTIDE SEQUENCE [LARGE SCALE GENOMIC DNA]</scope>
    <source>
        <strain evidence="7 8">NBRC 108243</strain>
    </source>
</reference>
<accession>M0QFM2</accession>
<evidence type="ECO:0000259" key="6">
    <source>
        <dbReference type="Pfam" id="PF00441"/>
    </source>
</evidence>
<dbReference type="InterPro" id="IPR009100">
    <property type="entry name" value="AcylCoA_DH/oxidase_NM_dom_sf"/>
</dbReference>
<proteinExistence type="inferred from homology"/>
<dbReference type="Pfam" id="PF00441">
    <property type="entry name" value="Acyl-CoA_dh_1"/>
    <property type="match status" value="1"/>
</dbReference>
<evidence type="ECO:0000313" key="7">
    <source>
        <dbReference type="EMBL" id="GAC66212.1"/>
    </source>
</evidence>
<evidence type="ECO:0000256" key="3">
    <source>
        <dbReference type="ARBA" id="ARBA00022630"/>
    </source>
</evidence>
<comment type="cofactor">
    <cofactor evidence="1">
        <name>FAD</name>
        <dbReference type="ChEBI" id="CHEBI:57692"/>
    </cofactor>
</comment>
<dbReference type="eggNOG" id="COG1960">
    <property type="taxonomic scope" value="Bacteria"/>
</dbReference>
<dbReference type="SUPFAM" id="SSF56645">
    <property type="entry name" value="Acyl-CoA dehydrogenase NM domain-like"/>
    <property type="match status" value="1"/>
</dbReference>
<dbReference type="Proteomes" id="UP000011666">
    <property type="component" value="Unassembled WGS sequence"/>
</dbReference>
<dbReference type="InterPro" id="IPR036250">
    <property type="entry name" value="AcylCo_DH-like_C"/>
</dbReference>
<dbReference type="Gene3D" id="1.20.140.10">
    <property type="entry name" value="Butyryl-CoA Dehydrogenase, subunit A, domain 3"/>
    <property type="match status" value="1"/>
</dbReference>
<dbReference type="SUPFAM" id="SSF47203">
    <property type="entry name" value="Acyl-CoA dehydrogenase C-terminal domain-like"/>
    <property type="match status" value="1"/>
</dbReference>
<dbReference type="OrthoDB" id="2431337at2"/>
<comment type="similarity">
    <text evidence="2">Belongs to the acyl-CoA dehydrogenase family.</text>
</comment>
<dbReference type="InterPro" id="IPR009075">
    <property type="entry name" value="AcylCo_DH/oxidase_C"/>
</dbReference>
<dbReference type="AlphaFoldDB" id="M0QFM2"/>